<dbReference type="GO" id="GO:0005778">
    <property type="term" value="C:peroxisomal membrane"/>
    <property type="evidence" value="ECO:0007669"/>
    <property type="project" value="TreeGrafter"/>
</dbReference>
<dbReference type="AlphaFoldDB" id="A0AAV8UPN5"/>
<feature type="region of interest" description="Disordered" evidence="1">
    <location>
        <begin position="1"/>
        <end position="80"/>
    </location>
</feature>
<accession>A0AAV8UPN5</accession>
<dbReference type="PANTHER" id="PTHR12774">
    <property type="entry name" value="PEROXISOMAL BIOGENESIS FACTOR 19"/>
    <property type="match status" value="1"/>
</dbReference>
<gene>
    <name evidence="2" type="ORF">NDN08_004259</name>
</gene>
<feature type="compositionally biased region" description="Acidic residues" evidence="1">
    <location>
        <begin position="186"/>
        <end position="197"/>
    </location>
</feature>
<dbReference type="Pfam" id="PF04614">
    <property type="entry name" value="Pex19"/>
    <property type="match status" value="1"/>
</dbReference>
<name>A0AAV8UPN5_9RHOD</name>
<dbReference type="GO" id="GO:0045046">
    <property type="term" value="P:protein import into peroxisome membrane"/>
    <property type="evidence" value="ECO:0007669"/>
    <property type="project" value="TreeGrafter"/>
</dbReference>
<reference evidence="2 3" key="1">
    <citation type="journal article" date="2023" name="Nat. Commun.">
        <title>Origin of minicircular mitochondrial genomes in red algae.</title>
        <authorList>
            <person name="Lee Y."/>
            <person name="Cho C.H."/>
            <person name="Lee Y.M."/>
            <person name="Park S.I."/>
            <person name="Yang J.H."/>
            <person name="West J.A."/>
            <person name="Bhattacharya D."/>
            <person name="Yoon H.S."/>
        </authorList>
    </citation>
    <scope>NUCLEOTIDE SEQUENCE [LARGE SCALE GENOMIC DNA]</scope>
    <source>
        <strain evidence="2 3">CCMP1338</strain>
        <tissue evidence="2">Whole cell</tissue>
    </source>
</reference>
<evidence type="ECO:0000313" key="2">
    <source>
        <dbReference type="EMBL" id="KAJ8903147.1"/>
    </source>
</evidence>
<dbReference type="InterPro" id="IPR006708">
    <property type="entry name" value="Pex19"/>
</dbReference>
<dbReference type="GO" id="GO:0033328">
    <property type="term" value="F:peroxisome membrane targeting sequence binding"/>
    <property type="evidence" value="ECO:0007669"/>
    <property type="project" value="TreeGrafter"/>
</dbReference>
<evidence type="ECO:0000313" key="3">
    <source>
        <dbReference type="Proteomes" id="UP001157974"/>
    </source>
</evidence>
<dbReference type="PANTHER" id="PTHR12774:SF2">
    <property type="entry name" value="PEROXISOMAL BIOGENESIS FACTOR 19"/>
    <property type="match status" value="1"/>
</dbReference>
<sequence>MSGEDDLDGILNSALDDFDVVEEQEKPHEEKSEAPEVTVEDEEDQVDEDEADKILEALEGLTRDTQAAGGSSPFGVGGDDDLLENMSAELQKLGNLDGIMDELFSADVFKEPMLKLRELYDTYLGDFADTLPPEELDRYRKQREIVEEICVLHEGEDSSSDKTMELLEKLHALGEPPEPVTKGLDEVEGAEGEEQVSEADLRKAEEMIDKCKVQ</sequence>
<feature type="region of interest" description="Disordered" evidence="1">
    <location>
        <begin position="171"/>
        <end position="203"/>
    </location>
</feature>
<feature type="compositionally biased region" description="Acidic residues" evidence="1">
    <location>
        <begin position="38"/>
        <end position="51"/>
    </location>
</feature>
<dbReference type="Proteomes" id="UP001157974">
    <property type="component" value="Unassembled WGS sequence"/>
</dbReference>
<protein>
    <recommendedName>
        <fullName evidence="4">Peroxin-19</fullName>
    </recommendedName>
</protein>
<comment type="caution">
    <text evidence="2">The sequence shown here is derived from an EMBL/GenBank/DDBJ whole genome shotgun (WGS) entry which is preliminary data.</text>
</comment>
<dbReference type="Gene3D" id="1.20.120.900">
    <property type="entry name" value="Pex19, mPTS binding domain"/>
    <property type="match status" value="1"/>
</dbReference>
<keyword evidence="3" id="KW-1185">Reference proteome</keyword>
<feature type="compositionally biased region" description="Basic and acidic residues" evidence="1">
    <location>
        <begin position="23"/>
        <end position="34"/>
    </location>
</feature>
<proteinExistence type="predicted"/>
<dbReference type="InterPro" id="IPR038322">
    <property type="entry name" value="Pex19_C_sf"/>
</dbReference>
<evidence type="ECO:0000256" key="1">
    <source>
        <dbReference type="SAM" id="MobiDB-lite"/>
    </source>
</evidence>
<dbReference type="EMBL" id="JAMWBK010000007">
    <property type="protein sequence ID" value="KAJ8903147.1"/>
    <property type="molecule type" value="Genomic_DNA"/>
</dbReference>
<organism evidence="2 3">
    <name type="scientific">Rhodosorus marinus</name>
    <dbReference type="NCBI Taxonomy" id="101924"/>
    <lineage>
        <taxon>Eukaryota</taxon>
        <taxon>Rhodophyta</taxon>
        <taxon>Stylonematophyceae</taxon>
        <taxon>Stylonematales</taxon>
        <taxon>Stylonemataceae</taxon>
        <taxon>Rhodosorus</taxon>
    </lineage>
</organism>
<evidence type="ECO:0008006" key="4">
    <source>
        <dbReference type="Google" id="ProtNLM"/>
    </source>
</evidence>